<dbReference type="AlphaFoldDB" id="A3HVR0"/>
<dbReference type="PANTHER" id="PTHR21666:SF270">
    <property type="entry name" value="MUREIN HYDROLASE ACTIVATOR ENVC"/>
    <property type="match status" value="1"/>
</dbReference>
<dbReference type="EMBL" id="AAXU02000001">
    <property type="protein sequence ID" value="EAZ82232.1"/>
    <property type="molecule type" value="Genomic_DNA"/>
</dbReference>
<dbReference type="InterPro" id="IPR016047">
    <property type="entry name" value="M23ase_b-sheet_dom"/>
</dbReference>
<dbReference type="SUPFAM" id="SSF51261">
    <property type="entry name" value="Duplicated hybrid motif"/>
    <property type="match status" value="1"/>
</dbReference>
<dbReference type="OrthoDB" id="9801052at2"/>
<evidence type="ECO:0000313" key="3">
    <source>
        <dbReference type="Proteomes" id="UP000003919"/>
    </source>
</evidence>
<name>A3HVR0_9BACT</name>
<reference evidence="2 3" key="1">
    <citation type="journal article" date="2011" name="J. Bacteriol.">
        <title>Complete genome sequence of Algoriphagus sp. PR1, bacterial prey of a colony-forming choanoflagellate.</title>
        <authorList>
            <person name="Alegado R.A."/>
            <person name="Ferriera S."/>
            <person name="Nusbaum C."/>
            <person name="Young S.K."/>
            <person name="Zeng Q."/>
            <person name="Imamovic A."/>
            <person name="Fairclough S.R."/>
            <person name="King N."/>
        </authorList>
    </citation>
    <scope>NUCLEOTIDE SEQUENCE [LARGE SCALE GENOMIC DNA]</scope>
    <source>
        <strain evidence="2 3">PR1</strain>
    </source>
</reference>
<dbReference type="InterPro" id="IPR050570">
    <property type="entry name" value="Cell_wall_metabolism_enzyme"/>
</dbReference>
<dbReference type="Pfam" id="PF01551">
    <property type="entry name" value="Peptidase_M23"/>
    <property type="match status" value="1"/>
</dbReference>
<dbReference type="InterPro" id="IPR011055">
    <property type="entry name" value="Dup_hybrid_motif"/>
</dbReference>
<proteinExistence type="predicted"/>
<evidence type="ECO:0000313" key="2">
    <source>
        <dbReference type="EMBL" id="EAZ82232.1"/>
    </source>
</evidence>
<dbReference type="CDD" id="cd12797">
    <property type="entry name" value="M23_peptidase"/>
    <property type="match status" value="1"/>
</dbReference>
<dbReference type="Proteomes" id="UP000003919">
    <property type="component" value="Unassembled WGS sequence"/>
</dbReference>
<dbReference type="Gene3D" id="2.70.70.10">
    <property type="entry name" value="Glucose Permease (Domain IIA)"/>
    <property type="match status" value="1"/>
</dbReference>
<protein>
    <submittedName>
        <fullName evidence="2">M23/M37 peptidase/aminotransferase, class III</fullName>
    </submittedName>
</protein>
<dbReference type="eggNOG" id="COG0739">
    <property type="taxonomic scope" value="Bacteria"/>
</dbReference>
<dbReference type="GO" id="GO:0004222">
    <property type="term" value="F:metalloendopeptidase activity"/>
    <property type="evidence" value="ECO:0007669"/>
    <property type="project" value="TreeGrafter"/>
</dbReference>
<dbReference type="GO" id="GO:0008483">
    <property type="term" value="F:transaminase activity"/>
    <property type="evidence" value="ECO:0007669"/>
    <property type="project" value="UniProtKB-KW"/>
</dbReference>
<sequence>MNWNGIDFYPLMGEALTEKNTMKLDFSPANADLAIVDLSNTNAFNRYVFHQLKDQGKKYGVGGYFEHRAIYRRSEVFATKEADFRNIHLGVDVWTESGTPVFVPLEGKIHSFQDNAGFGDYGATIILEHSIAGEHFYSLYGHLLKSDLDNLQVGKAVQAGELLCHIGPYPENGDWPPHLHFQLMRDMLGKKGDFPGVCSQKEIEKYRAICPDPNRIIQCPLI</sequence>
<keyword evidence="3" id="KW-1185">Reference proteome</keyword>
<dbReference type="HOGENOM" id="CLU_104232_0_0_10"/>
<evidence type="ECO:0000259" key="1">
    <source>
        <dbReference type="Pfam" id="PF01551"/>
    </source>
</evidence>
<organism evidence="2 3">
    <name type="scientific">Algoriphagus machipongonensis</name>
    <dbReference type="NCBI Taxonomy" id="388413"/>
    <lineage>
        <taxon>Bacteria</taxon>
        <taxon>Pseudomonadati</taxon>
        <taxon>Bacteroidota</taxon>
        <taxon>Cytophagia</taxon>
        <taxon>Cytophagales</taxon>
        <taxon>Cyclobacteriaceae</taxon>
        <taxon>Algoriphagus</taxon>
    </lineage>
</organism>
<dbReference type="STRING" id="388413.ALPR1_03285"/>
<comment type="caution">
    <text evidence="2">The sequence shown here is derived from an EMBL/GenBank/DDBJ whole genome shotgun (WGS) entry which is preliminary data.</text>
</comment>
<gene>
    <name evidence="2" type="ORF">ALPR1_03285</name>
</gene>
<dbReference type="PANTHER" id="PTHR21666">
    <property type="entry name" value="PEPTIDASE-RELATED"/>
    <property type="match status" value="1"/>
</dbReference>
<feature type="domain" description="M23ase beta-sheet core" evidence="1">
    <location>
        <begin position="87"/>
        <end position="185"/>
    </location>
</feature>
<dbReference type="RefSeq" id="WP_008198350.1">
    <property type="nucleotide sequence ID" value="NZ_CM001023.1"/>
</dbReference>
<accession>A3HVR0</accession>